<dbReference type="EMBL" id="WOCE01000003">
    <property type="protein sequence ID" value="KAE9617647.1"/>
    <property type="molecule type" value="Genomic_DNA"/>
</dbReference>
<accession>A0A6A4QVJ4</accession>
<name>A0A6A4QVJ4_LUPAL</name>
<sequence>MRYISDEVELFKRKVISSNEDIKCTICKNDDESIDHLFINCELAFSVWNGVYVWLQVMEPKPSSTIESSNLHYDIGRNSKGPKFWRMVWFVVMWSIWTMRNNLIFSTKEVSYIHIMELIRARTWS</sequence>
<dbReference type="Proteomes" id="UP000447434">
    <property type="component" value="Chromosome 3"/>
</dbReference>
<dbReference type="OrthoDB" id="696485at2759"/>
<keyword evidence="2" id="KW-0548">Nucleotidyltransferase</keyword>
<keyword evidence="2" id="KW-0695">RNA-directed DNA polymerase</keyword>
<reference evidence="3" key="1">
    <citation type="journal article" date="2020" name="Nat. Commun.">
        <title>Genome sequence of the cluster root forming white lupin.</title>
        <authorList>
            <person name="Hufnagel B."/>
            <person name="Marques A."/>
            <person name="Soriano A."/>
            <person name="Marques L."/>
            <person name="Divol F."/>
            <person name="Doumas P."/>
            <person name="Sallet E."/>
            <person name="Mancinotti D."/>
            <person name="Carrere S."/>
            <person name="Marande W."/>
            <person name="Arribat S."/>
            <person name="Keller J."/>
            <person name="Huneau C."/>
            <person name="Blein T."/>
            <person name="Aime D."/>
            <person name="Laguerre M."/>
            <person name="Taylor J."/>
            <person name="Schubert V."/>
            <person name="Nelson M."/>
            <person name="Geu-Flores F."/>
            <person name="Crespi M."/>
            <person name="Gallardo-Guerrero K."/>
            <person name="Delaux P.-M."/>
            <person name="Salse J."/>
            <person name="Berges H."/>
            <person name="Guyot R."/>
            <person name="Gouzy J."/>
            <person name="Peret B."/>
        </authorList>
    </citation>
    <scope>NUCLEOTIDE SEQUENCE [LARGE SCALE GENOMIC DNA]</scope>
    <source>
        <strain evidence="3">cv. Amiga</strain>
    </source>
</reference>
<protein>
    <submittedName>
        <fullName evidence="2">Putative reverse transcriptase zinc-binding domain-containing protein</fullName>
    </submittedName>
</protein>
<dbReference type="GO" id="GO:0003964">
    <property type="term" value="F:RNA-directed DNA polymerase activity"/>
    <property type="evidence" value="ECO:0007669"/>
    <property type="project" value="UniProtKB-KW"/>
</dbReference>
<feature type="domain" description="Reverse transcriptase zinc-binding" evidence="1">
    <location>
        <begin position="12"/>
        <end position="48"/>
    </location>
</feature>
<organism evidence="2 3">
    <name type="scientific">Lupinus albus</name>
    <name type="common">White lupine</name>
    <name type="synonym">Lupinus termis</name>
    <dbReference type="NCBI Taxonomy" id="3870"/>
    <lineage>
        <taxon>Eukaryota</taxon>
        <taxon>Viridiplantae</taxon>
        <taxon>Streptophyta</taxon>
        <taxon>Embryophyta</taxon>
        <taxon>Tracheophyta</taxon>
        <taxon>Spermatophyta</taxon>
        <taxon>Magnoliopsida</taxon>
        <taxon>eudicotyledons</taxon>
        <taxon>Gunneridae</taxon>
        <taxon>Pentapetalae</taxon>
        <taxon>rosids</taxon>
        <taxon>fabids</taxon>
        <taxon>Fabales</taxon>
        <taxon>Fabaceae</taxon>
        <taxon>Papilionoideae</taxon>
        <taxon>50 kb inversion clade</taxon>
        <taxon>genistoids sensu lato</taxon>
        <taxon>core genistoids</taxon>
        <taxon>Genisteae</taxon>
        <taxon>Lupinus</taxon>
    </lineage>
</organism>
<evidence type="ECO:0000313" key="2">
    <source>
        <dbReference type="EMBL" id="KAE9617647.1"/>
    </source>
</evidence>
<keyword evidence="3" id="KW-1185">Reference proteome</keyword>
<keyword evidence="2" id="KW-0808">Transferase</keyword>
<evidence type="ECO:0000313" key="3">
    <source>
        <dbReference type="Proteomes" id="UP000447434"/>
    </source>
</evidence>
<evidence type="ECO:0000259" key="1">
    <source>
        <dbReference type="Pfam" id="PF13966"/>
    </source>
</evidence>
<comment type="caution">
    <text evidence="2">The sequence shown here is derived from an EMBL/GenBank/DDBJ whole genome shotgun (WGS) entry which is preliminary data.</text>
</comment>
<dbReference type="InterPro" id="IPR026960">
    <property type="entry name" value="RVT-Znf"/>
</dbReference>
<dbReference type="Pfam" id="PF13966">
    <property type="entry name" value="zf-RVT"/>
    <property type="match status" value="1"/>
</dbReference>
<dbReference type="AlphaFoldDB" id="A0A6A4QVJ4"/>
<proteinExistence type="predicted"/>
<gene>
    <name evidence="2" type="ORF">Lalb_Chr03g0037571</name>
</gene>